<keyword evidence="5" id="KW-1185">Reference proteome</keyword>
<keyword evidence="1" id="KW-0444">Lipid biosynthesis</keyword>
<protein>
    <submittedName>
        <fullName evidence="4">DUF479 domain-containing protein</fullName>
    </submittedName>
</protein>
<comment type="caution">
    <text evidence="4">The sequence shown here is derived from an EMBL/GenBank/DDBJ whole genome shotgun (WGS) entry which is preliminary data.</text>
</comment>
<dbReference type="EMBL" id="JAGUCN010000003">
    <property type="protein sequence ID" value="MBS2210582.1"/>
    <property type="molecule type" value="Genomic_DNA"/>
</dbReference>
<dbReference type="RefSeq" id="WP_212225903.1">
    <property type="nucleotide sequence ID" value="NZ_JAGUCN010000003.1"/>
</dbReference>
<evidence type="ECO:0000256" key="2">
    <source>
        <dbReference type="ARBA" id="ARBA00022801"/>
    </source>
</evidence>
<dbReference type="PANTHER" id="PTHR38764">
    <property type="entry name" value="ACYL CARRIER PROTEIN PHOSPHODIESTERASE"/>
    <property type="match status" value="1"/>
</dbReference>
<evidence type="ECO:0000256" key="3">
    <source>
        <dbReference type="ARBA" id="ARBA00023098"/>
    </source>
</evidence>
<dbReference type="Pfam" id="PF04336">
    <property type="entry name" value="ACP_PD"/>
    <property type="match status" value="1"/>
</dbReference>
<keyword evidence="2" id="KW-0378">Hydrolase</keyword>
<reference evidence="4 5" key="1">
    <citation type="journal article" date="2014" name="Int. J. Syst. Evol. Microbiol.">
        <title>Carboxylicivirga gen. nov. in the family Marinilabiliaceae with two novel species, Carboxylicivirga mesophila sp. nov. and Carboxylicivirga taeanensis sp. nov., and reclassification of Cytophaga fermentans as Saccharicrinis fermentans gen. nov., comb. nov.</title>
        <authorList>
            <person name="Yang S.H."/>
            <person name="Seo H.S."/>
            <person name="Woo J.H."/>
            <person name="Oh H.M."/>
            <person name="Jang H."/>
            <person name="Lee J.H."/>
            <person name="Kim S.J."/>
            <person name="Kwon K.K."/>
        </authorList>
    </citation>
    <scope>NUCLEOTIDE SEQUENCE [LARGE SCALE GENOMIC DNA]</scope>
    <source>
        <strain evidence="4 5">JCM 18290</strain>
    </source>
</reference>
<dbReference type="InterPro" id="IPR007431">
    <property type="entry name" value="ACP_PD"/>
</dbReference>
<evidence type="ECO:0000313" key="5">
    <source>
        <dbReference type="Proteomes" id="UP000721861"/>
    </source>
</evidence>
<dbReference type="PANTHER" id="PTHR38764:SF1">
    <property type="entry name" value="ACYL CARRIER PROTEIN PHOSPHODIESTERASE"/>
    <property type="match status" value="1"/>
</dbReference>
<name>A0ABS5K6P8_9BACT</name>
<sequence>MNFLAHLYLSGNIPPVQVGNFIGDHVKGRDYEKYAPLIKQGILLHRKIDHFTDTHPVVKQSTQRLKERYGRYAGIVTDVFYDHFLGVNWDKYNDISLNKFVSQSHKVLLRHYFSLPAGVKRFLPFMVKSRRLETYATKEGIKKSLEIMANYSSLPHEAHWGLQQMELHYDAFNEEFLSFFHELRMMVDEELSLIEI</sequence>
<evidence type="ECO:0000313" key="4">
    <source>
        <dbReference type="EMBL" id="MBS2210582.1"/>
    </source>
</evidence>
<dbReference type="Proteomes" id="UP000721861">
    <property type="component" value="Unassembled WGS sequence"/>
</dbReference>
<organism evidence="4 5">
    <name type="scientific">Carboxylicivirga mesophila</name>
    <dbReference type="NCBI Taxonomy" id="1166478"/>
    <lineage>
        <taxon>Bacteria</taxon>
        <taxon>Pseudomonadati</taxon>
        <taxon>Bacteroidota</taxon>
        <taxon>Bacteroidia</taxon>
        <taxon>Marinilabiliales</taxon>
        <taxon>Marinilabiliaceae</taxon>
        <taxon>Carboxylicivirga</taxon>
    </lineage>
</organism>
<gene>
    <name evidence="4" type="ORF">KEM09_04170</name>
</gene>
<dbReference type="PIRSF" id="PIRSF011489">
    <property type="entry name" value="DUF479"/>
    <property type="match status" value="1"/>
</dbReference>
<keyword evidence="3" id="KW-0443">Lipid metabolism</keyword>
<accession>A0ABS5K6P8</accession>
<evidence type="ECO:0000256" key="1">
    <source>
        <dbReference type="ARBA" id="ARBA00022516"/>
    </source>
</evidence>
<proteinExistence type="predicted"/>